<dbReference type="PANTHER" id="PTHR46520">
    <property type="entry name" value="SERINE BETA-LACTAMASE-LIKE PROTEIN LACTB, MITOCHONDRIAL"/>
    <property type="match status" value="1"/>
</dbReference>
<dbReference type="Proteomes" id="UP000777784">
    <property type="component" value="Unassembled WGS sequence"/>
</dbReference>
<comment type="caution">
    <text evidence="3">The sequence shown here is derived from an EMBL/GenBank/DDBJ whole genome shotgun (WGS) entry which is preliminary data.</text>
</comment>
<dbReference type="PROSITE" id="PS51257">
    <property type="entry name" value="PROKAR_LIPOPROTEIN"/>
    <property type="match status" value="1"/>
</dbReference>
<dbReference type="GO" id="GO:0019216">
    <property type="term" value="P:regulation of lipid metabolic process"/>
    <property type="evidence" value="ECO:0007669"/>
    <property type="project" value="TreeGrafter"/>
</dbReference>
<keyword evidence="1" id="KW-0732">Signal</keyword>
<proteinExistence type="predicted"/>
<organism evidence="3 4">
    <name type="scientific">Eiseniibacteriota bacterium</name>
    <dbReference type="NCBI Taxonomy" id="2212470"/>
    <lineage>
        <taxon>Bacteria</taxon>
        <taxon>Candidatus Eiseniibacteriota</taxon>
    </lineage>
</organism>
<reference evidence="3" key="1">
    <citation type="submission" date="2021-05" db="EMBL/GenBank/DDBJ databases">
        <title>Energy efficiency and biological interactions define the core microbiome of deep oligotrophic groundwater.</title>
        <authorList>
            <person name="Mehrshad M."/>
            <person name="Lopez-Fernandez M."/>
            <person name="Bell E."/>
            <person name="Bernier-Latmani R."/>
            <person name="Bertilsson S."/>
            <person name="Dopson M."/>
        </authorList>
    </citation>
    <scope>NUCLEOTIDE SEQUENCE</scope>
    <source>
        <strain evidence="3">Modern_marine.mb.64</strain>
    </source>
</reference>
<dbReference type="GO" id="GO:0008233">
    <property type="term" value="F:peptidase activity"/>
    <property type="evidence" value="ECO:0007669"/>
    <property type="project" value="TreeGrafter"/>
</dbReference>
<dbReference type="EMBL" id="JAHJDP010000042">
    <property type="protein sequence ID" value="MBU2691061.1"/>
    <property type="molecule type" value="Genomic_DNA"/>
</dbReference>
<dbReference type="SUPFAM" id="SSF56601">
    <property type="entry name" value="beta-lactamase/transpeptidase-like"/>
    <property type="match status" value="1"/>
</dbReference>
<feature type="domain" description="Beta-lactamase-related" evidence="2">
    <location>
        <begin position="48"/>
        <end position="358"/>
    </location>
</feature>
<gene>
    <name evidence="3" type="ORF">KJ970_09035</name>
</gene>
<dbReference type="InterPro" id="IPR012338">
    <property type="entry name" value="Beta-lactam/transpept-like"/>
</dbReference>
<dbReference type="InterPro" id="IPR001466">
    <property type="entry name" value="Beta-lactam-related"/>
</dbReference>
<dbReference type="GO" id="GO:0006508">
    <property type="term" value="P:proteolysis"/>
    <property type="evidence" value="ECO:0007669"/>
    <property type="project" value="TreeGrafter"/>
</dbReference>
<accession>A0A948W6W8</accession>
<sequence length="377" mass="41630">MKRIVSGLLRPVCIVLLLSAAAMSCPAQADLSTDSKDSYARAISQSREAIRKMMESSGVPGVSVAVFIDDREIWSEPFGFSDIEQKIPVTKETKFGIGSISKVLTTALCARLVDEGKLDWDAPIEKYLPGFEHGGHGISIRQIASHLSGLPTGFDKEYMYTTRHFETTQEVLDLYLQQPLEDIPGERVLYATTSYTVIAAVIESVLKKNFLSCMDEFLLQPLKLTHTVPNDRLKEIPNCTEFYVGNRKKEISKADFHDPSYKWAGAGYLSTADDMARFGSALLNSDYLRPETVQDIFNRQLTNEGGLTRYAIGWEIGTAEKGKKILIKSGGGPGISSYLAVYPEEGMVVAILSNMSKAPVSGRLFKQISDAFLEAKE</sequence>
<dbReference type="AlphaFoldDB" id="A0A948W6W8"/>
<dbReference type="PANTHER" id="PTHR46520:SF1">
    <property type="entry name" value="SERINE BETA-LACTAMASE-LIKE PROTEIN LACTB, MITOCHONDRIAL"/>
    <property type="match status" value="1"/>
</dbReference>
<protein>
    <submittedName>
        <fullName evidence="3">Beta-lactamase family protein</fullName>
    </submittedName>
</protein>
<evidence type="ECO:0000313" key="3">
    <source>
        <dbReference type="EMBL" id="MBU2691061.1"/>
    </source>
</evidence>
<name>A0A948W6W8_UNCEI</name>
<evidence type="ECO:0000259" key="2">
    <source>
        <dbReference type="Pfam" id="PF00144"/>
    </source>
</evidence>
<dbReference type="Pfam" id="PF00144">
    <property type="entry name" value="Beta-lactamase"/>
    <property type="match status" value="1"/>
</dbReference>
<evidence type="ECO:0000313" key="4">
    <source>
        <dbReference type="Proteomes" id="UP000777784"/>
    </source>
</evidence>
<feature type="signal peptide" evidence="1">
    <location>
        <begin position="1"/>
        <end position="29"/>
    </location>
</feature>
<dbReference type="Gene3D" id="3.40.710.10">
    <property type="entry name" value="DD-peptidase/beta-lactamase superfamily"/>
    <property type="match status" value="1"/>
</dbReference>
<dbReference type="InterPro" id="IPR052794">
    <property type="entry name" value="Mito_Ser_Protease_LACTB"/>
</dbReference>
<feature type="chain" id="PRO_5037796722" evidence="1">
    <location>
        <begin position="30"/>
        <end position="377"/>
    </location>
</feature>
<evidence type="ECO:0000256" key="1">
    <source>
        <dbReference type="SAM" id="SignalP"/>
    </source>
</evidence>